<dbReference type="Proteomes" id="UP000541610">
    <property type="component" value="Unassembled WGS sequence"/>
</dbReference>
<sequence>MYRGAPDIPLSSFWIISAFWIAAIRLAWTMEIIRGLRSCHSVCLETTVCRFEPICISCSEDSEGRFKDQPEYRIEPYPSHHRIRHRERRNLGSRICC</sequence>
<evidence type="ECO:0000313" key="3">
    <source>
        <dbReference type="EMBL" id="KAF4682861.1"/>
    </source>
</evidence>
<feature type="transmembrane region" description="Helical" evidence="1">
    <location>
        <begin position="12"/>
        <end position="28"/>
    </location>
</feature>
<name>A0A7J6NIH1_PEROL</name>
<organism evidence="3 5">
    <name type="scientific">Perkinsus olseni</name>
    <name type="common">Perkinsus atlanticus</name>
    <dbReference type="NCBI Taxonomy" id="32597"/>
    <lineage>
        <taxon>Eukaryota</taxon>
        <taxon>Sar</taxon>
        <taxon>Alveolata</taxon>
        <taxon>Perkinsozoa</taxon>
        <taxon>Perkinsea</taxon>
        <taxon>Perkinsida</taxon>
        <taxon>Perkinsidae</taxon>
        <taxon>Perkinsus</taxon>
    </lineage>
</organism>
<dbReference type="EMBL" id="JABANP010000483">
    <property type="protein sequence ID" value="KAF4681804.1"/>
    <property type="molecule type" value="Genomic_DNA"/>
</dbReference>
<evidence type="ECO:0000256" key="1">
    <source>
        <dbReference type="SAM" id="Phobius"/>
    </source>
</evidence>
<keyword evidence="1" id="KW-0472">Membrane</keyword>
<dbReference type="Proteomes" id="UP000574390">
    <property type="component" value="Unassembled WGS sequence"/>
</dbReference>
<dbReference type="EMBL" id="JABANM010037416">
    <property type="protein sequence ID" value="KAF4682861.1"/>
    <property type="molecule type" value="Genomic_DNA"/>
</dbReference>
<comment type="caution">
    <text evidence="3">The sequence shown here is derived from an EMBL/GenBank/DDBJ whole genome shotgun (WGS) entry which is preliminary data.</text>
</comment>
<keyword evidence="1" id="KW-1133">Transmembrane helix</keyword>
<proteinExistence type="predicted"/>
<keyword evidence="1" id="KW-0812">Transmembrane</keyword>
<reference evidence="4 5" key="1">
    <citation type="submission" date="2020-04" db="EMBL/GenBank/DDBJ databases">
        <title>Perkinsus olseni comparative genomics.</title>
        <authorList>
            <person name="Bogema D.R."/>
        </authorList>
    </citation>
    <scope>NUCLEOTIDE SEQUENCE [LARGE SCALE GENOMIC DNA]</scope>
    <source>
        <strain evidence="2">00978-12</strain>
        <strain evidence="3">ATCC PRA-205</strain>
    </source>
</reference>
<evidence type="ECO:0000313" key="5">
    <source>
        <dbReference type="Proteomes" id="UP000574390"/>
    </source>
</evidence>
<evidence type="ECO:0000313" key="2">
    <source>
        <dbReference type="EMBL" id="KAF4681804.1"/>
    </source>
</evidence>
<dbReference type="AlphaFoldDB" id="A0A7J6NIH1"/>
<protein>
    <submittedName>
        <fullName evidence="3">Uncharacterized protein</fullName>
    </submittedName>
</protein>
<accession>A0A7J6NIH1</accession>
<gene>
    <name evidence="2" type="ORF">FOZ60_011540</name>
    <name evidence="3" type="ORF">FOZ62_023261</name>
</gene>
<evidence type="ECO:0000313" key="4">
    <source>
        <dbReference type="Proteomes" id="UP000541610"/>
    </source>
</evidence>